<proteinExistence type="predicted"/>
<organism evidence="2 3">
    <name type="scientific">Lysobacter auxotrophicus</name>
    <dbReference type="NCBI Taxonomy" id="2992573"/>
    <lineage>
        <taxon>Bacteria</taxon>
        <taxon>Pseudomonadati</taxon>
        <taxon>Pseudomonadota</taxon>
        <taxon>Gammaproteobacteria</taxon>
        <taxon>Lysobacterales</taxon>
        <taxon>Lysobacteraceae</taxon>
        <taxon>Lysobacter</taxon>
    </lineage>
</organism>
<accession>A0ABM8DGI0</accession>
<evidence type="ECO:0000313" key="3">
    <source>
        <dbReference type="Proteomes" id="UP001317822"/>
    </source>
</evidence>
<evidence type="ECO:0000256" key="1">
    <source>
        <dbReference type="SAM" id="MobiDB-lite"/>
    </source>
</evidence>
<sequence>MVLKLRKHGARVEVVGLNQASESLVERLGTYRDETADVRPGHSAGAAFMPAPGGG</sequence>
<keyword evidence="3" id="KW-1185">Reference proteome</keyword>
<gene>
    <name evidence="2" type="ORF">LA521A_29070</name>
</gene>
<dbReference type="EMBL" id="AP027041">
    <property type="protein sequence ID" value="BDU17706.1"/>
    <property type="molecule type" value="Genomic_DNA"/>
</dbReference>
<protein>
    <recommendedName>
        <fullName evidence="4">STAS domain-containing protein</fullName>
    </recommendedName>
</protein>
<evidence type="ECO:0000313" key="2">
    <source>
        <dbReference type="EMBL" id="BDU17706.1"/>
    </source>
</evidence>
<dbReference type="Proteomes" id="UP001317822">
    <property type="component" value="Chromosome"/>
</dbReference>
<feature type="compositionally biased region" description="Low complexity" evidence="1">
    <location>
        <begin position="44"/>
        <end position="55"/>
    </location>
</feature>
<name>A0ABM8DGI0_9GAMM</name>
<dbReference type="Gene3D" id="3.30.750.24">
    <property type="entry name" value="STAS domain"/>
    <property type="match status" value="1"/>
</dbReference>
<dbReference type="InterPro" id="IPR036513">
    <property type="entry name" value="STAS_dom_sf"/>
</dbReference>
<evidence type="ECO:0008006" key="4">
    <source>
        <dbReference type="Google" id="ProtNLM"/>
    </source>
</evidence>
<reference evidence="2 3" key="1">
    <citation type="journal article" date="2023" name="Int. J. Syst. Evol. Microbiol.">
        <title>Physiological and genomic analyses of cobalamin (vitamin B12)-auxotrophy of Lysobacter auxotrophicus sp. nov., a methionine-auxotrophic chitinolytic bacterium isolated from chitin-treated soil.</title>
        <authorList>
            <person name="Saito A."/>
            <person name="Dohra H."/>
            <person name="Hamada M."/>
            <person name="Moriuchi R."/>
            <person name="Kotsuchibashi Y."/>
            <person name="Mori K."/>
        </authorList>
    </citation>
    <scope>NUCLEOTIDE SEQUENCE [LARGE SCALE GENOMIC DNA]</scope>
    <source>
        <strain evidence="2 3">5-21a</strain>
    </source>
</reference>
<feature type="region of interest" description="Disordered" evidence="1">
    <location>
        <begin position="36"/>
        <end position="55"/>
    </location>
</feature>